<keyword evidence="8" id="KW-1185">Reference proteome</keyword>
<evidence type="ECO:0000256" key="2">
    <source>
        <dbReference type="ARBA" id="ARBA00022670"/>
    </source>
</evidence>
<evidence type="ECO:0000313" key="8">
    <source>
        <dbReference type="Proteomes" id="UP000192596"/>
    </source>
</evidence>
<accession>A0A1V8T5P9</accession>
<evidence type="ECO:0000256" key="1">
    <source>
        <dbReference type="ARBA" id="ARBA00011073"/>
    </source>
</evidence>
<dbReference type="InterPro" id="IPR036852">
    <property type="entry name" value="Peptidase_S8/S53_dom_sf"/>
</dbReference>
<dbReference type="PANTHER" id="PTHR43806:SF58">
    <property type="entry name" value="ALKALINE PROTEASE 1-RELATED"/>
    <property type="match status" value="1"/>
</dbReference>
<dbReference type="OrthoDB" id="206201at2759"/>
<dbReference type="InterPro" id="IPR050131">
    <property type="entry name" value="Peptidase_S8_subtilisin-like"/>
</dbReference>
<dbReference type="STRING" id="1507870.A0A1V8T5P9"/>
<sequence length="584" mass="62909">MTETSAQRAFKFIVVNGPNTAEDPGVRTAIRKQAARDVVAARKKVGNRNRVNVGQYPEFDALGVLQGLGKGRNLGSIESAGLDTGPSTEATQAIVWKRLGQFDRVSQPSVRTQPLRVLPSPLAVNPTSGYEALQAKYSFDISDLSNLTTFSISRSTIAAITRDSDLLYTLPGKQNASYLSLVPARQGHKPYLDAVVECVIAKARSAFSPPNAGFAMRVMKLHTRALRAIQQAVGDEKASRDADLLCAVQMLSLYEIFLSGNPSGFIHHVNGSANLMRHRSPSSFTTPYEQMLFLAHIGLAHFEAFYKGEECYLTQPEWISLYESLAEETSDLTDRSPEVIRMRIALLHSTGMIAATSRALSSEGQGDPDMLLALELKTRELHQDVLDCIEEYKDRLLRTTLSGLPEKQSATGREALGVGNVKGFNFEGDDAVLETLQQMGAIKSVEPDTRMYSSVPMGDISARALVSQSNAPWGLGRISRKTRGSTTYTYDPSAGAGTYIYVIDTGVNSGHTDFTGRVTLGASFISGSNGEDDQGHGTHCAGSAAGSRYGAKKANIIAVKVLDSSGSGSNSGVLRGIDWAVQDA</sequence>
<dbReference type="PROSITE" id="PS00137">
    <property type="entry name" value="SUBTILASE_HIS"/>
    <property type="match status" value="1"/>
</dbReference>
<dbReference type="PROSITE" id="PS51892">
    <property type="entry name" value="SUBTILASE"/>
    <property type="match status" value="1"/>
</dbReference>
<organism evidence="7 8">
    <name type="scientific">Cryoendolithus antarcticus</name>
    <dbReference type="NCBI Taxonomy" id="1507870"/>
    <lineage>
        <taxon>Eukaryota</taxon>
        <taxon>Fungi</taxon>
        <taxon>Dikarya</taxon>
        <taxon>Ascomycota</taxon>
        <taxon>Pezizomycotina</taxon>
        <taxon>Dothideomycetes</taxon>
        <taxon>Dothideomycetidae</taxon>
        <taxon>Cladosporiales</taxon>
        <taxon>Cladosporiaceae</taxon>
        <taxon>Cryoendolithus</taxon>
    </lineage>
</organism>
<comment type="caution">
    <text evidence="5">Lacks conserved residue(s) required for the propagation of feature annotation.</text>
</comment>
<dbReference type="GO" id="GO:0006508">
    <property type="term" value="P:proteolysis"/>
    <property type="evidence" value="ECO:0007669"/>
    <property type="project" value="UniProtKB-KW"/>
</dbReference>
<name>A0A1V8T5P9_9PEZI</name>
<dbReference type="Pfam" id="PF00082">
    <property type="entry name" value="Peptidase_S8"/>
    <property type="match status" value="1"/>
</dbReference>
<proteinExistence type="inferred from homology"/>
<dbReference type="EMBL" id="NAJO01000016">
    <property type="protein sequence ID" value="OQO06624.1"/>
    <property type="molecule type" value="Genomic_DNA"/>
</dbReference>
<evidence type="ECO:0000256" key="4">
    <source>
        <dbReference type="ARBA" id="ARBA00022825"/>
    </source>
</evidence>
<dbReference type="PANTHER" id="PTHR43806">
    <property type="entry name" value="PEPTIDASE S8"/>
    <property type="match status" value="1"/>
</dbReference>
<gene>
    <name evidence="7" type="ORF">B0A48_08411</name>
</gene>
<reference evidence="8" key="1">
    <citation type="submission" date="2017-03" db="EMBL/GenBank/DDBJ databases">
        <title>Genomes of endolithic fungi from Antarctica.</title>
        <authorList>
            <person name="Coleine C."/>
            <person name="Masonjones S."/>
            <person name="Stajich J.E."/>
        </authorList>
    </citation>
    <scope>NUCLEOTIDE SEQUENCE [LARGE SCALE GENOMIC DNA]</scope>
    <source>
        <strain evidence="8">CCFEE 5527</strain>
    </source>
</reference>
<dbReference type="InParanoid" id="A0A1V8T5P9"/>
<protein>
    <recommendedName>
        <fullName evidence="6">Peptidase S8/S53 domain-containing protein</fullName>
    </recommendedName>
</protein>
<dbReference type="Proteomes" id="UP000192596">
    <property type="component" value="Unassembled WGS sequence"/>
</dbReference>
<feature type="domain" description="Peptidase S8/S53" evidence="6">
    <location>
        <begin position="495"/>
        <end position="583"/>
    </location>
</feature>
<dbReference type="GO" id="GO:0004252">
    <property type="term" value="F:serine-type endopeptidase activity"/>
    <property type="evidence" value="ECO:0007669"/>
    <property type="project" value="InterPro"/>
</dbReference>
<dbReference type="InterPro" id="IPR000209">
    <property type="entry name" value="Peptidase_S8/S53_dom"/>
</dbReference>
<keyword evidence="2" id="KW-0645">Protease</keyword>
<dbReference type="PRINTS" id="PR00723">
    <property type="entry name" value="SUBTILISIN"/>
</dbReference>
<keyword evidence="4" id="KW-0720">Serine protease</keyword>
<comment type="similarity">
    <text evidence="1 5">Belongs to the peptidase S8 family.</text>
</comment>
<dbReference type="AlphaFoldDB" id="A0A1V8T5P9"/>
<evidence type="ECO:0000259" key="6">
    <source>
        <dbReference type="Pfam" id="PF00082"/>
    </source>
</evidence>
<dbReference type="InterPro" id="IPR015500">
    <property type="entry name" value="Peptidase_S8_subtilisin-rel"/>
</dbReference>
<dbReference type="Gene3D" id="3.40.50.200">
    <property type="entry name" value="Peptidase S8/S53 domain"/>
    <property type="match status" value="1"/>
</dbReference>
<dbReference type="InterPro" id="IPR021858">
    <property type="entry name" value="Fun_TF"/>
</dbReference>
<dbReference type="Pfam" id="PF11951">
    <property type="entry name" value="Fungal_trans_2"/>
    <property type="match status" value="1"/>
</dbReference>
<comment type="caution">
    <text evidence="7">The sequence shown here is derived from an EMBL/GenBank/DDBJ whole genome shotgun (WGS) entry which is preliminary data.</text>
</comment>
<evidence type="ECO:0000256" key="5">
    <source>
        <dbReference type="PROSITE-ProRule" id="PRU01240"/>
    </source>
</evidence>
<dbReference type="SUPFAM" id="SSF52743">
    <property type="entry name" value="Subtilisin-like"/>
    <property type="match status" value="1"/>
</dbReference>
<dbReference type="InterPro" id="IPR023827">
    <property type="entry name" value="Peptidase_S8_Asp-AS"/>
</dbReference>
<dbReference type="PROSITE" id="PS00136">
    <property type="entry name" value="SUBTILASE_ASP"/>
    <property type="match status" value="1"/>
</dbReference>
<evidence type="ECO:0000313" key="7">
    <source>
        <dbReference type="EMBL" id="OQO06624.1"/>
    </source>
</evidence>
<dbReference type="InterPro" id="IPR022398">
    <property type="entry name" value="Peptidase_S8_His-AS"/>
</dbReference>
<evidence type="ECO:0000256" key="3">
    <source>
        <dbReference type="ARBA" id="ARBA00022801"/>
    </source>
</evidence>
<keyword evidence="3" id="KW-0378">Hydrolase</keyword>